<feature type="region of interest" description="Disordered" evidence="1">
    <location>
        <begin position="718"/>
        <end position="745"/>
    </location>
</feature>
<evidence type="ECO:0000256" key="1">
    <source>
        <dbReference type="SAM" id="MobiDB-lite"/>
    </source>
</evidence>
<gene>
    <name evidence="2" type="ORF">PAPOLLO_LOCUS1797</name>
</gene>
<feature type="region of interest" description="Disordered" evidence="1">
    <location>
        <begin position="1075"/>
        <end position="1158"/>
    </location>
</feature>
<feature type="region of interest" description="Disordered" evidence="1">
    <location>
        <begin position="311"/>
        <end position="333"/>
    </location>
</feature>
<dbReference type="EMBL" id="CAJQZP010000117">
    <property type="protein sequence ID" value="CAG4939349.1"/>
    <property type="molecule type" value="Genomic_DNA"/>
</dbReference>
<sequence>MPRTRIPSPARSQGVISTPRKHKFRGSSSVGSPARSNASVKLSSIVQEHKMNSFVLSPLRRRRSVLSDNTDIEVPGRNSWWKTLEENSRDVMEILDNKQTDQGVNLEEYIDADILSQEKKNYTVDLPESSDAESISSIVIPQRKLFTQKDSQTVKVFGQIMDNRESLAQLHQSKINYDKTINVGKKDLFNRGAKERSKPVFPVGLFNVSLNKTLPNKSKEIANHGQARNLFGNRAGAKRKNIFAEFVGPESEDDIPDIQPKVFGFSKNNENQQQKNLTPHEPRETSPTSDITDIEIDEWKLLPSSTMVDNQFGNIEGSTPVKRRKLNKLSKATEPIKECSSNAFNRTKQSTGSKISKFRNGEEFIELSHPELHNNNSKQKHKEKNNSNINLTKNNDPKNRDNIKEAASSSKSFTKQSDMDKIQYNLRMNKNKSNITEIEDLTQDKVSEEIQNDEDDDNDFILQYENDDLNLHEADQENVNNKSLIHQQQSNTSNLNKHNEKNTILDKNKSHVKASDSSLKLSSSFQLKNANAKLKEQISGSKSVSKNISLTKNVSNYSVTREINDNLQIEEKLECNNKQNTNNCNRRNENQIVTLPLTDEKIKKGLAKHELHNNEKKITSSEEILVEKDEIDLAKNVVVQKHNRSNDNNNTKIFFKISNTYELDVDQKQENVYNKVEASPRISQKENEDNVNDNNYEYVKNIVGYQTENQVIGDEVNKENNDEDKRIQEGSDEEIMEENDEEVQQQNDEMIQDEYNEENEEENYEEIQVENDEEIQKENDVDVQQVYDENNEEIQEDLQPTYEDIQIENNETVQKTVNEHEDDRNRVDTEAEYLSQEVIENCIHADAEDQNEKENQNYDINEEQNEGQNKTVNHETLTSDKYNHGVTKQSELDLETKNELIRGKNNLVIDADNHIVNSNNTKDNNKSRRVTLNTTHDKTGGNRQRIELVVESPEDILHYVPTEGVSFSSKGRNSSIRKTKSILKTQINIKPSLAPLREGTGISDEESKNSSVERSGWDSHRTTRKTLRQTFGKDFTPRKSLRTLVMENWAKGQTYGHDMTVKVPQACSTKLPENMDVDISEDDDNDEINGINEEINGPKQTNIAEETENTKRNNQKNSSYISPSINVAEQENSTNGDIPRQSSGIPNDTTEESDREMSRMRGQATYGHNMTVKVPQACSTKLPENLYVDISEDDDNCKINGNNEEINELEQTKDADDTENTKRNSQSNMSSYNSPSIDISEQDYSTNRDIPQQSSAMPNDITEESDHEMSRIRRQATLAQFFQKMKEKNMEERRQVEEAVRNSLKAPRRESIDFFDMPASPNAALRRINIKTGQTNSNVKQIKSTLIPTENLPAEVLEDMNYKPPRRYKPRNASWVTKRLYKFLEDKLEPK</sequence>
<feature type="compositionally biased region" description="Basic and acidic residues" evidence="1">
    <location>
        <begin position="1210"/>
        <end position="1222"/>
    </location>
</feature>
<feature type="region of interest" description="Disordered" evidence="1">
    <location>
        <begin position="918"/>
        <end position="939"/>
    </location>
</feature>
<feature type="compositionally biased region" description="Acidic residues" evidence="1">
    <location>
        <begin position="730"/>
        <end position="743"/>
    </location>
</feature>
<dbReference type="OrthoDB" id="7490880at2759"/>
<proteinExistence type="predicted"/>
<feature type="compositionally biased region" description="Basic and acidic residues" evidence="1">
    <location>
        <begin position="395"/>
        <end position="404"/>
    </location>
</feature>
<accession>A0A8S3W461</accession>
<feature type="compositionally biased region" description="Polar residues" evidence="1">
    <location>
        <begin position="1237"/>
        <end position="1257"/>
    </location>
</feature>
<reference evidence="2" key="1">
    <citation type="submission" date="2021-04" db="EMBL/GenBank/DDBJ databases">
        <authorList>
            <person name="Tunstrom K."/>
        </authorList>
    </citation>
    <scope>NUCLEOTIDE SEQUENCE</scope>
</reference>
<organism evidence="2 3">
    <name type="scientific">Parnassius apollo</name>
    <name type="common">Apollo butterfly</name>
    <name type="synonym">Papilio apollo</name>
    <dbReference type="NCBI Taxonomy" id="110799"/>
    <lineage>
        <taxon>Eukaryota</taxon>
        <taxon>Metazoa</taxon>
        <taxon>Ecdysozoa</taxon>
        <taxon>Arthropoda</taxon>
        <taxon>Hexapoda</taxon>
        <taxon>Insecta</taxon>
        <taxon>Pterygota</taxon>
        <taxon>Neoptera</taxon>
        <taxon>Endopterygota</taxon>
        <taxon>Lepidoptera</taxon>
        <taxon>Glossata</taxon>
        <taxon>Ditrysia</taxon>
        <taxon>Papilionoidea</taxon>
        <taxon>Papilionidae</taxon>
        <taxon>Parnassiinae</taxon>
        <taxon>Parnassini</taxon>
        <taxon>Parnassius</taxon>
        <taxon>Parnassius</taxon>
    </lineage>
</organism>
<evidence type="ECO:0000313" key="2">
    <source>
        <dbReference type="EMBL" id="CAG4939349.1"/>
    </source>
</evidence>
<name>A0A8S3W461_PARAO</name>
<protein>
    <submittedName>
        <fullName evidence="2">(apollo) hypothetical protein</fullName>
    </submittedName>
</protein>
<feature type="region of interest" description="Disordered" evidence="1">
    <location>
        <begin position="371"/>
        <end position="419"/>
    </location>
</feature>
<feature type="compositionally biased region" description="Polar residues" evidence="1">
    <location>
        <begin position="26"/>
        <end position="38"/>
    </location>
</feature>
<feature type="region of interest" description="Disordered" evidence="1">
    <location>
        <begin position="1192"/>
        <end position="1266"/>
    </location>
</feature>
<feature type="compositionally biased region" description="Low complexity" evidence="1">
    <location>
        <begin position="1224"/>
        <end position="1236"/>
    </location>
</feature>
<feature type="compositionally biased region" description="Basic and acidic residues" evidence="1">
    <location>
        <begin position="718"/>
        <end position="729"/>
    </location>
</feature>
<feature type="compositionally biased region" description="Polar residues" evidence="1">
    <location>
        <begin position="407"/>
        <end position="416"/>
    </location>
</feature>
<feature type="region of interest" description="Disordered" evidence="1">
    <location>
        <begin position="1"/>
        <end position="38"/>
    </location>
</feature>
<dbReference type="Proteomes" id="UP000691718">
    <property type="component" value="Unassembled WGS sequence"/>
</dbReference>
<feature type="region of interest" description="Disordered" evidence="1">
    <location>
        <begin position="995"/>
        <end position="1023"/>
    </location>
</feature>
<evidence type="ECO:0000313" key="3">
    <source>
        <dbReference type="Proteomes" id="UP000691718"/>
    </source>
</evidence>
<feature type="compositionally biased region" description="Polar residues" evidence="1">
    <location>
        <begin position="1115"/>
        <end position="1148"/>
    </location>
</feature>
<keyword evidence="3" id="KW-1185">Reference proteome</keyword>
<comment type="caution">
    <text evidence="2">The sequence shown here is derived from an EMBL/GenBank/DDBJ whole genome shotgun (WGS) entry which is preliminary data.</text>
</comment>
<feature type="region of interest" description="Disordered" evidence="1">
    <location>
        <begin position="270"/>
        <end position="289"/>
    </location>
</feature>
<feature type="compositionally biased region" description="Acidic residues" evidence="1">
    <location>
        <begin position="1075"/>
        <end position="1087"/>
    </location>
</feature>